<accession>A0A917QVT7</accession>
<sequence>MSLLTTTGLELDTDPPRVVQAFLEGVDLHYGNDEARGMKLYPHHGFSKPTREGVPDAEACYRALQSRPTYSIEPKAGQTFCAYTSEGGVARLEIEHEEYKEVVVRVTAWKPVGETS</sequence>
<name>A0A917QVT7_9ACTN</name>
<protein>
    <submittedName>
        <fullName evidence="1">Uncharacterized protein</fullName>
    </submittedName>
</protein>
<keyword evidence="2" id="KW-1185">Reference proteome</keyword>
<comment type="caution">
    <text evidence="1">The sequence shown here is derived from an EMBL/GenBank/DDBJ whole genome shotgun (WGS) entry which is preliminary data.</text>
</comment>
<proteinExistence type="predicted"/>
<reference evidence="1" key="2">
    <citation type="submission" date="2020-09" db="EMBL/GenBank/DDBJ databases">
        <authorList>
            <person name="Sun Q."/>
            <person name="Ohkuma M."/>
        </authorList>
    </citation>
    <scope>NUCLEOTIDE SEQUENCE</scope>
    <source>
        <strain evidence="1">JCM 13064</strain>
    </source>
</reference>
<reference evidence="1" key="1">
    <citation type="journal article" date="2014" name="Int. J. Syst. Evol. Microbiol.">
        <title>Complete genome sequence of Corynebacterium casei LMG S-19264T (=DSM 44701T), isolated from a smear-ripened cheese.</title>
        <authorList>
            <consortium name="US DOE Joint Genome Institute (JGI-PGF)"/>
            <person name="Walter F."/>
            <person name="Albersmeier A."/>
            <person name="Kalinowski J."/>
            <person name="Ruckert C."/>
        </authorList>
    </citation>
    <scope>NUCLEOTIDE SEQUENCE</scope>
    <source>
        <strain evidence="1">JCM 13064</strain>
    </source>
</reference>
<dbReference type="EMBL" id="BMNT01000005">
    <property type="protein sequence ID" value="GGK70678.1"/>
    <property type="molecule type" value="Genomic_DNA"/>
</dbReference>
<evidence type="ECO:0000313" key="1">
    <source>
        <dbReference type="EMBL" id="GGK70678.1"/>
    </source>
</evidence>
<evidence type="ECO:0000313" key="2">
    <source>
        <dbReference type="Proteomes" id="UP000645217"/>
    </source>
</evidence>
<dbReference type="Proteomes" id="UP000645217">
    <property type="component" value="Unassembled WGS sequence"/>
</dbReference>
<gene>
    <name evidence="1" type="ORF">GCM10007964_11950</name>
</gene>
<organism evidence="1 2">
    <name type="scientific">Sphaerisporangium melleum</name>
    <dbReference type="NCBI Taxonomy" id="321316"/>
    <lineage>
        <taxon>Bacteria</taxon>
        <taxon>Bacillati</taxon>
        <taxon>Actinomycetota</taxon>
        <taxon>Actinomycetes</taxon>
        <taxon>Streptosporangiales</taxon>
        <taxon>Streptosporangiaceae</taxon>
        <taxon>Sphaerisporangium</taxon>
    </lineage>
</organism>
<dbReference type="AlphaFoldDB" id="A0A917QVT7"/>